<dbReference type="RefSeq" id="WP_010898624.1">
    <property type="nucleotide sequence ID" value="NZ_CP040441.1"/>
</dbReference>
<comment type="caution">
    <text evidence="1">The sequence shown here is derived from an EMBL/GenBank/DDBJ whole genome shotgun (WGS) entry which is preliminary data.</text>
</comment>
<protein>
    <submittedName>
        <fullName evidence="1">Uncharacterized protein</fullName>
    </submittedName>
</protein>
<organism evidence="1">
    <name type="scientific">Halalkalibacterium halodurans</name>
    <name type="common">Bacillus halodurans</name>
    <dbReference type="NCBI Taxonomy" id="86665"/>
    <lineage>
        <taxon>Bacteria</taxon>
        <taxon>Bacillati</taxon>
        <taxon>Bacillota</taxon>
        <taxon>Bacilli</taxon>
        <taxon>Bacillales</taxon>
        <taxon>Bacillaceae</taxon>
        <taxon>Halalkalibacterium (ex Joshi et al. 2022)</taxon>
    </lineage>
</organism>
<dbReference type="GeneID" id="87597992"/>
<evidence type="ECO:0000313" key="1">
    <source>
        <dbReference type="EMBL" id="KOO38752.1"/>
    </source>
</evidence>
<gene>
    <name evidence="1" type="ORF">AMD02_07635</name>
</gene>
<name>A0A0M0KJG2_ALKHA</name>
<dbReference type="EMBL" id="LILD01000001">
    <property type="protein sequence ID" value="KOO38752.1"/>
    <property type="molecule type" value="Genomic_DNA"/>
</dbReference>
<dbReference type="PATRIC" id="fig|136160.3.peg.1852"/>
<accession>A0A0M0KJG2</accession>
<dbReference type="AlphaFoldDB" id="A0A0M0KJG2"/>
<reference evidence="1" key="1">
    <citation type="submission" date="2015-08" db="EMBL/GenBank/DDBJ databases">
        <title>Complete DNA Sequence of Pseudomonas syringae pv. actinidiae, the Causal Agent of Kiwifruit Canker Disease.</title>
        <authorList>
            <person name="Rikkerink E.H.A."/>
            <person name="Fineran P.C."/>
        </authorList>
    </citation>
    <scope>NUCLEOTIDE SEQUENCE</scope>
    <source>
        <strain evidence="1">DSM 13666</strain>
    </source>
</reference>
<proteinExistence type="predicted"/>
<sequence>MKKRYRLQARESRWFQEEVAPEFGHYPSVLEKDRTAKDMVKWIRGKRKKVKRRKIDEKKDN</sequence>